<dbReference type="Pfam" id="PF00400">
    <property type="entry name" value="WD40"/>
    <property type="match status" value="1"/>
</dbReference>
<dbReference type="EMBL" id="BDGG01000005">
    <property type="protein sequence ID" value="GAU99891.1"/>
    <property type="molecule type" value="Genomic_DNA"/>
</dbReference>
<keyword evidence="3" id="KW-0853">WD repeat</keyword>
<dbReference type="GO" id="GO:0036064">
    <property type="term" value="C:ciliary basal body"/>
    <property type="evidence" value="ECO:0007669"/>
    <property type="project" value="TreeGrafter"/>
</dbReference>
<keyword evidence="2" id="KW-0217">Developmental protein</keyword>
<dbReference type="Proteomes" id="UP000186922">
    <property type="component" value="Unassembled WGS sequence"/>
</dbReference>
<comment type="similarity">
    <text evidence="8">Belongs to the IFT172 family.</text>
</comment>
<evidence type="ECO:0000256" key="9">
    <source>
        <dbReference type="SAM" id="MobiDB-lite"/>
    </source>
</evidence>
<feature type="region of interest" description="Disordered" evidence="9">
    <location>
        <begin position="1279"/>
        <end position="1299"/>
    </location>
</feature>
<dbReference type="SUPFAM" id="SSF50998">
    <property type="entry name" value="Quinoprotein alcohol dehydrogenase-like"/>
    <property type="match status" value="1"/>
</dbReference>
<proteinExistence type="inferred from homology"/>
<name>A0A1D1VE25_RAMVA</name>
<dbReference type="GO" id="GO:0005930">
    <property type="term" value="C:axoneme"/>
    <property type="evidence" value="ECO:0007669"/>
    <property type="project" value="TreeGrafter"/>
</dbReference>
<keyword evidence="7" id="KW-0966">Cell projection</keyword>
<sequence length="1770" mass="198938">MKIEFEKTLGSRKFGKQGDLFPVQAVAFAPDSQRVAFCDDDRVIWLYGENGEYHLHFPTKPVEKEFGKNSYIVTGISFSPDSTKLAVAQSDQVVYVYRLPKDRDKSELAVVFKYVQSAPVIAVTWMPRGNLVFGLQDGIVRLATSSKRSDTVLETANQLIGLYSNFQGSVLLSAHIDGAIYTYAADKEGPVHTARKLVVASKSIACLAFSGEFILIGSSDGSITIYNIAGKLLQEVFPDENSGSNPALTAAVAAPNGRYAVFGAFNRLKVLSYVPRKGIWTEMAPIVIENLYVVPSLAWNSDGTKLAVSSLFGAVDIFTCAVKKQQSNTRYETTFVTPDQVLIRDIQSGTKVTFRTESGQPLDKVSFLRDQPVAVATTADHLILINVKTDQTIEVNWEWLPEALKPLFHVEETGCVVSYNGKLSVLEFGRDEILFSVTTPNFYARLFSLRITSLTKRFACLPNRKLLRVVNLENQEVVASFRHDVDIDWLTFNSDASFVVARDLRYGLLLFNGSTKEKRVLSQRATFVDLVEGTDVLVAQEGSSIRTWMNIGEGKSAMIEKSIPITGKVTEVSRTKGQTVVQTVDSNTGETQSHVLDDDVGQFENAVGKGQLNRAFDFLVGSGDFTVNEANWKTLTAKALDSHDFALAEKIFETLKDSRAKDVRDLVTRTSNLQKERGRSMDDVLGHYTIRATIERLKGDLNGAEKMLLSQRDHKRAIIMFSNAEQYVRALKVAEEFEPTLVPDLIAKYQGQLAKEGKTFQLAEVLAYSGAMKEAATLYLGAAFQPLEVYRLLIAYPTMIDTKEGRKLHERVLPLMQESGLDEMVGRLLELTDEVDGALRALRAANCYEHAIEYARRKKPEEVVPLERECAQYLVKIRKWQDAISHFVEANLNTEALDAAIHCHDFRKAAQILSVVDDEKIIQEYGHRLALHFQDRDELTEAVEIYKKIGRPKEAIQMYLTRGKIEEAHQYAESIIKSDEIKDIFRKEAEKMVRARRYNDAERLFLQTGDVDAAVKMYGDIEQFPKMISLVKKYKDERTLEETHVKVAQAYRKAGSFRQAELYFTKAERHKDTVQMYVEEEKWAEAYRVASEKVKEMVDDILYMWIMQVGLREGIPLLRSLGATKAFVTMALRAGEYDNAVTVATEAAPDLLPEIYQERGAALAQAGRHLEAEREFLVAGHADQAVQMYIDAGKWPEAIRLTTAHYPEELPQVLLSYAMLLAEAEQYAEAEEQLLKINRADYAITMYKEKGMYDEALRLARQYRPGDLQTIEADLGRAGTAQPRTAKPSDQLVKQAREREERSDYAGAVQLYLRYINDAPLSDSAMLLRVCNRIREVSLSFLTEDEARSSVSLVAQKYLQLNRPNLAATAFAEINEDGKALDAFMDSGSWDEARALVSRQANSDLSRSLDQRYRDFLRTQGKVEQLASVDASAAAEMYARNSEWDKALKVMLETRNVKLLAKYLYEYGLILLKGGEDVKVVEMMANYNAPVTEGTLGLYRHVFCAFVAKSYPNVNDGFRTWVSLRDLMYTVCENLLKGGVEVSIGITAEFDKYLQIAIYYAAHYALICEEATKEMGWMVLLSLLRYSDVINPDKAFYDAGRAAQQLNWTGTADSVMNTYLDWRECIIRQNIGLVDYSQFAEADIPTNVAIPVEHSVSEAEYEAVKTWILKSALNQNLKFELQKDERGLFVISLSGGRYPPCVLTGLPVISNGIKLGTAGRYARKVDLNRFLQAIRVGVPESVSRHSTNYRAKTPTCTNCQCFSRVHEATS</sequence>
<dbReference type="PANTHER" id="PTHR15722">
    <property type="entry name" value="IFT140/172-RELATED"/>
    <property type="match status" value="1"/>
</dbReference>
<evidence type="ECO:0000256" key="7">
    <source>
        <dbReference type="ARBA" id="ARBA00023273"/>
    </source>
</evidence>
<dbReference type="InterPro" id="IPR001680">
    <property type="entry name" value="WD40_rpt"/>
</dbReference>
<dbReference type="STRING" id="947166.A0A1D1VE25"/>
<evidence type="ECO:0000256" key="5">
    <source>
        <dbReference type="ARBA" id="ARBA00022803"/>
    </source>
</evidence>
<organism evidence="10 11">
    <name type="scientific">Ramazzottius varieornatus</name>
    <name type="common">Water bear</name>
    <name type="synonym">Tardigrade</name>
    <dbReference type="NCBI Taxonomy" id="947166"/>
    <lineage>
        <taxon>Eukaryota</taxon>
        <taxon>Metazoa</taxon>
        <taxon>Ecdysozoa</taxon>
        <taxon>Tardigrada</taxon>
        <taxon>Eutardigrada</taxon>
        <taxon>Parachela</taxon>
        <taxon>Hypsibioidea</taxon>
        <taxon>Ramazzottiidae</taxon>
        <taxon>Ramazzottius</taxon>
    </lineage>
</organism>
<evidence type="ECO:0000256" key="6">
    <source>
        <dbReference type="ARBA" id="ARBA00023069"/>
    </source>
</evidence>
<keyword evidence="11" id="KW-1185">Reference proteome</keyword>
<evidence type="ECO:0000313" key="10">
    <source>
        <dbReference type="EMBL" id="GAU99891.1"/>
    </source>
</evidence>
<keyword evidence="6" id="KW-0969">Cilium</keyword>
<dbReference type="SUPFAM" id="SSF50978">
    <property type="entry name" value="WD40 repeat-like"/>
    <property type="match status" value="1"/>
</dbReference>
<reference evidence="10 11" key="1">
    <citation type="journal article" date="2016" name="Nat. Commun.">
        <title>Extremotolerant tardigrade genome and improved radiotolerance of human cultured cells by tardigrade-unique protein.</title>
        <authorList>
            <person name="Hashimoto T."/>
            <person name="Horikawa D.D."/>
            <person name="Saito Y."/>
            <person name="Kuwahara H."/>
            <person name="Kozuka-Hata H."/>
            <person name="Shin-I T."/>
            <person name="Minakuchi Y."/>
            <person name="Ohishi K."/>
            <person name="Motoyama A."/>
            <person name="Aizu T."/>
            <person name="Enomoto A."/>
            <person name="Kondo K."/>
            <person name="Tanaka S."/>
            <person name="Hara Y."/>
            <person name="Koshikawa S."/>
            <person name="Sagara H."/>
            <person name="Miura T."/>
            <person name="Yokobori S."/>
            <person name="Miyagawa K."/>
            <person name="Suzuki Y."/>
            <person name="Kubo T."/>
            <person name="Oyama M."/>
            <person name="Kohara Y."/>
            <person name="Fujiyama A."/>
            <person name="Arakawa K."/>
            <person name="Katayama T."/>
            <person name="Toyoda A."/>
            <person name="Kunieda T."/>
        </authorList>
    </citation>
    <scope>NUCLEOTIDE SEQUENCE [LARGE SCALE GENOMIC DNA]</scope>
    <source>
        <strain evidence="10 11">YOKOZUNA-1</strain>
    </source>
</reference>
<evidence type="ECO:0000256" key="4">
    <source>
        <dbReference type="ARBA" id="ARBA00022737"/>
    </source>
</evidence>
<gene>
    <name evidence="10" type="primary">RvY_10828-1</name>
    <name evidence="10" type="synonym">RvY_10828.1</name>
    <name evidence="10" type="ORF">RvY_10828</name>
</gene>
<dbReference type="GO" id="GO:0030992">
    <property type="term" value="C:intraciliary transport particle B"/>
    <property type="evidence" value="ECO:0007669"/>
    <property type="project" value="TreeGrafter"/>
</dbReference>
<evidence type="ECO:0000256" key="3">
    <source>
        <dbReference type="ARBA" id="ARBA00022574"/>
    </source>
</evidence>
<dbReference type="SMART" id="SM00320">
    <property type="entry name" value="WD40"/>
    <property type="match status" value="4"/>
</dbReference>
<comment type="caution">
    <text evidence="10">The sequence shown here is derived from an EMBL/GenBank/DDBJ whole genome shotgun (WGS) entry which is preliminary data.</text>
</comment>
<dbReference type="InterPro" id="IPR011047">
    <property type="entry name" value="Quinoprotein_ADH-like_sf"/>
</dbReference>
<evidence type="ECO:0000313" key="11">
    <source>
        <dbReference type="Proteomes" id="UP000186922"/>
    </source>
</evidence>
<comment type="subcellular location">
    <subcellularLocation>
        <location evidence="1">Cell projection</location>
        <location evidence="1">Cilium</location>
    </subcellularLocation>
</comment>
<dbReference type="Gene3D" id="1.25.40.470">
    <property type="match status" value="3"/>
</dbReference>
<dbReference type="GO" id="GO:0042073">
    <property type="term" value="P:intraciliary transport"/>
    <property type="evidence" value="ECO:0007669"/>
    <property type="project" value="TreeGrafter"/>
</dbReference>
<dbReference type="PANTHER" id="PTHR15722:SF2">
    <property type="entry name" value="INTRAFLAGELLAR TRANSPORT PROTEIN 172 HOMOLOG"/>
    <property type="match status" value="1"/>
</dbReference>
<dbReference type="OrthoDB" id="2186662at2759"/>
<dbReference type="InterPro" id="IPR016024">
    <property type="entry name" value="ARM-type_fold"/>
</dbReference>
<dbReference type="SUPFAM" id="SSF48371">
    <property type="entry name" value="ARM repeat"/>
    <property type="match status" value="1"/>
</dbReference>
<protein>
    <recommendedName>
        <fullName evidence="12">Outer segment 2</fullName>
    </recommendedName>
</protein>
<accession>A0A1D1VE25</accession>
<evidence type="ECO:0000256" key="2">
    <source>
        <dbReference type="ARBA" id="ARBA00022473"/>
    </source>
</evidence>
<dbReference type="InterPro" id="IPR015943">
    <property type="entry name" value="WD40/YVTN_repeat-like_dom_sf"/>
</dbReference>
<dbReference type="Gene3D" id="2.130.10.10">
    <property type="entry name" value="YVTN repeat-like/Quinoprotein amine dehydrogenase"/>
    <property type="match status" value="2"/>
</dbReference>
<evidence type="ECO:0000256" key="1">
    <source>
        <dbReference type="ARBA" id="ARBA00004138"/>
    </source>
</evidence>
<dbReference type="InterPro" id="IPR036322">
    <property type="entry name" value="WD40_repeat_dom_sf"/>
</dbReference>
<evidence type="ECO:0000256" key="8">
    <source>
        <dbReference type="ARBA" id="ARBA00038130"/>
    </source>
</evidence>
<keyword evidence="4" id="KW-0677">Repeat</keyword>
<keyword evidence="5" id="KW-0802">TPR repeat</keyword>
<evidence type="ECO:0008006" key="12">
    <source>
        <dbReference type="Google" id="ProtNLM"/>
    </source>
</evidence>